<keyword evidence="3" id="KW-1185">Reference proteome</keyword>
<gene>
    <name evidence="2" type="ORF">TCLT_LOCUS6269</name>
</gene>
<evidence type="ECO:0000256" key="1">
    <source>
        <dbReference type="SAM" id="MobiDB-lite"/>
    </source>
</evidence>
<dbReference type="EMBL" id="UYYF01004403">
    <property type="protein sequence ID" value="VDN03604.1"/>
    <property type="molecule type" value="Genomic_DNA"/>
</dbReference>
<dbReference type="Proteomes" id="UP000276776">
    <property type="component" value="Unassembled WGS sequence"/>
</dbReference>
<organism evidence="4">
    <name type="scientific">Thelazia callipaeda</name>
    <name type="common">Oriental eyeworm</name>
    <name type="synonym">Parasitic nematode</name>
    <dbReference type="NCBI Taxonomy" id="103827"/>
    <lineage>
        <taxon>Eukaryota</taxon>
        <taxon>Metazoa</taxon>
        <taxon>Ecdysozoa</taxon>
        <taxon>Nematoda</taxon>
        <taxon>Chromadorea</taxon>
        <taxon>Rhabditida</taxon>
        <taxon>Spirurina</taxon>
        <taxon>Spiruromorpha</taxon>
        <taxon>Thelazioidea</taxon>
        <taxon>Thelaziidae</taxon>
        <taxon>Thelazia</taxon>
    </lineage>
</organism>
<reference evidence="2 3" key="2">
    <citation type="submission" date="2018-11" db="EMBL/GenBank/DDBJ databases">
        <authorList>
            <consortium name="Pathogen Informatics"/>
        </authorList>
    </citation>
    <scope>NUCLEOTIDE SEQUENCE [LARGE SCALE GENOMIC DNA]</scope>
</reference>
<proteinExistence type="predicted"/>
<sequence length="82" mass="8936">MLKKAKKSRRNTAFSSMNLTVRAVHSEGSPSPVEIHPYSSRDNDVGSLSHGRSTPDGLLFTTPTSVNINGDDDDEEEGDDFL</sequence>
<dbReference type="WBParaSite" id="TCLT_0000628001-mRNA-1">
    <property type="protein sequence ID" value="TCLT_0000628001-mRNA-1"/>
    <property type="gene ID" value="TCLT_0000628001"/>
</dbReference>
<dbReference type="AlphaFoldDB" id="A0A0N5D0F8"/>
<evidence type="ECO:0000313" key="2">
    <source>
        <dbReference type="EMBL" id="VDN03604.1"/>
    </source>
</evidence>
<reference evidence="4" key="1">
    <citation type="submission" date="2017-02" db="UniProtKB">
        <authorList>
            <consortium name="WormBaseParasite"/>
        </authorList>
    </citation>
    <scope>IDENTIFICATION</scope>
</reference>
<feature type="compositionally biased region" description="Acidic residues" evidence="1">
    <location>
        <begin position="70"/>
        <end position="82"/>
    </location>
</feature>
<name>A0A0N5D0F8_THECL</name>
<feature type="compositionally biased region" description="Basic residues" evidence="1">
    <location>
        <begin position="1"/>
        <end position="10"/>
    </location>
</feature>
<accession>A0A0N5D0F8</accession>
<evidence type="ECO:0000313" key="4">
    <source>
        <dbReference type="WBParaSite" id="TCLT_0000628001-mRNA-1"/>
    </source>
</evidence>
<evidence type="ECO:0000313" key="3">
    <source>
        <dbReference type="Proteomes" id="UP000276776"/>
    </source>
</evidence>
<feature type="region of interest" description="Disordered" evidence="1">
    <location>
        <begin position="1"/>
        <end position="82"/>
    </location>
</feature>
<protein>
    <submittedName>
        <fullName evidence="2 4">Uncharacterized protein</fullName>
    </submittedName>
</protein>